<dbReference type="AlphaFoldDB" id="A0A3R6FSE4"/>
<reference evidence="7 10" key="2">
    <citation type="journal article" date="2019" name="Nat. Med.">
        <title>A library of human gut bacterial isolates paired with longitudinal multiomics data enables mechanistic microbiome research.</title>
        <authorList>
            <person name="Poyet M."/>
            <person name="Groussin M."/>
            <person name="Gibbons S.M."/>
            <person name="Avila-Pacheco J."/>
            <person name="Jiang X."/>
            <person name="Kearney S.M."/>
            <person name="Perrotta A.R."/>
            <person name="Berdy B."/>
            <person name="Zhao S."/>
            <person name="Lieberman T.D."/>
            <person name="Swanson P.K."/>
            <person name="Smith M."/>
            <person name="Roesemann S."/>
            <person name="Alexander J.E."/>
            <person name="Rich S.A."/>
            <person name="Livny J."/>
            <person name="Vlamakis H."/>
            <person name="Clish C."/>
            <person name="Bullock K."/>
            <person name="Deik A."/>
            <person name="Scott J."/>
            <person name="Pierce K.A."/>
            <person name="Xavier R.J."/>
            <person name="Alm E.J."/>
        </authorList>
    </citation>
    <scope>NUCLEOTIDE SEQUENCE [LARGE SCALE GENOMIC DNA]</scope>
    <source>
        <strain evidence="7 10">BIOML-A32</strain>
    </source>
</reference>
<dbReference type="EMBL" id="WKMC01000002">
    <property type="protein sequence ID" value="MRZ49535.1"/>
    <property type="molecule type" value="Genomic_DNA"/>
</dbReference>
<dbReference type="RefSeq" id="WP_008779213.1">
    <property type="nucleotide sequence ID" value="NZ_CP069431.1"/>
</dbReference>
<evidence type="ECO:0000259" key="6">
    <source>
        <dbReference type="Pfam" id="PF06321"/>
    </source>
</evidence>
<sequence>MRFKKYILLSLVLCGFAACSDDNEIEIPKAPVLEKAQLALAIKSEEGAVTKTGETTPTDADVNTLTVGVFGVDGWSVIYTKDATPNSDGTKDVGPQEVYAGEAHVVVVANAAPVIQTELAKAKDITDFIETTINLSDETLTKGLTMSSKVLDVTLVANTTNYIGYDDEVGDITVKDISGKEVYGAGPVPLVRDVASIALAGADIGNPENANYESKSFVLKEVFIASAKGVSSVASTEEWGTIEKDFFGDTHFGYLDYKVGLLFLTSPNNIDEGSYKKGLQTKYDALAKKHVENDPALNHEFYVYENTKGEVKSGESNVNEAYANHTLLIVKGDYTYLPQGAKESITKENCYYAIPVGEEVTIDGTEKRSKFYVQRNYKYEISLTIIGPGSEIPYDPMISTNVSASVKVEPWNVKTIHEEVE</sequence>
<name>A0A3R6FSE4_PARDI</name>
<evidence type="ECO:0000256" key="4">
    <source>
        <dbReference type="ARBA" id="ARBA00023263"/>
    </source>
</evidence>
<proteinExistence type="inferred from homology"/>
<evidence type="ECO:0000313" key="8">
    <source>
        <dbReference type="EMBL" id="RHD71896.1"/>
    </source>
</evidence>
<dbReference type="Gene3D" id="2.60.40.3690">
    <property type="match status" value="1"/>
</dbReference>
<evidence type="ECO:0000313" key="10">
    <source>
        <dbReference type="Proteomes" id="UP000441358"/>
    </source>
</evidence>
<evidence type="ECO:0000256" key="2">
    <source>
        <dbReference type="ARBA" id="ARBA00006011"/>
    </source>
</evidence>
<comment type="subcellular location">
    <subcellularLocation>
        <location evidence="1">Fimbrium</location>
    </subcellularLocation>
</comment>
<dbReference type="InterPro" id="IPR029141">
    <property type="entry name" value="FimA_N"/>
</dbReference>
<evidence type="ECO:0000256" key="5">
    <source>
        <dbReference type="SAM" id="SignalP"/>
    </source>
</evidence>
<comment type="similarity">
    <text evidence="2">Belongs to the bacteroidetes fimbrillin superfamily. FimA/Mfa1 family.</text>
</comment>
<comment type="caution">
    <text evidence="8">The sequence shown here is derived from an EMBL/GenBank/DDBJ whole genome shotgun (WGS) entry which is preliminary data.</text>
</comment>
<dbReference type="Gene3D" id="2.60.40.3160">
    <property type="match status" value="1"/>
</dbReference>
<keyword evidence="3 5" id="KW-0732">Signal</keyword>
<dbReference type="SMR" id="A0A3R6FSE4"/>
<feature type="chain" id="PRO_5033393888" evidence="5">
    <location>
        <begin position="21"/>
        <end position="421"/>
    </location>
</feature>
<dbReference type="Pfam" id="PF06321">
    <property type="entry name" value="P_gingi_FimA"/>
    <property type="match status" value="1"/>
</dbReference>
<evidence type="ECO:0000256" key="1">
    <source>
        <dbReference type="ARBA" id="ARBA00004561"/>
    </source>
</evidence>
<evidence type="ECO:0000313" key="7">
    <source>
        <dbReference type="EMBL" id="MRZ49535.1"/>
    </source>
</evidence>
<protein>
    <submittedName>
        <fullName evidence="8">Fimbrial protein</fullName>
    </submittedName>
</protein>
<dbReference type="GO" id="GO:0009289">
    <property type="term" value="C:pilus"/>
    <property type="evidence" value="ECO:0007669"/>
    <property type="project" value="UniProtKB-SubCell"/>
</dbReference>
<reference evidence="8 9" key="1">
    <citation type="submission" date="2018-08" db="EMBL/GenBank/DDBJ databases">
        <title>A genome reference for cultivated species of the human gut microbiota.</title>
        <authorList>
            <person name="Zou Y."/>
            <person name="Xue W."/>
            <person name="Luo G."/>
        </authorList>
    </citation>
    <scope>NUCLEOTIDE SEQUENCE [LARGE SCALE GENOMIC DNA]</scope>
    <source>
        <strain evidence="8 9">AM30-4</strain>
    </source>
</reference>
<accession>A0A3R6FSE4</accession>
<keyword evidence="4" id="KW-0281">Fimbrium</keyword>
<feature type="signal peptide" evidence="5">
    <location>
        <begin position="1"/>
        <end position="20"/>
    </location>
</feature>
<feature type="domain" description="Major fimbrial subunit protein N-terminal" evidence="6">
    <location>
        <begin position="36"/>
        <end position="192"/>
    </location>
</feature>
<dbReference type="EMBL" id="QSJN01000014">
    <property type="protein sequence ID" value="RHD71896.1"/>
    <property type="molecule type" value="Genomic_DNA"/>
</dbReference>
<organism evidence="8 9">
    <name type="scientific">Parabacteroides distasonis</name>
    <dbReference type="NCBI Taxonomy" id="823"/>
    <lineage>
        <taxon>Bacteria</taxon>
        <taxon>Pseudomonadati</taxon>
        <taxon>Bacteroidota</taxon>
        <taxon>Bacteroidia</taxon>
        <taxon>Bacteroidales</taxon>
        <taxon>Tannerellaceae</taxon>
        <taxon>Parabacteroides</taxon>
    </lineage>
</organism>
<dbReference type="Proteomes" id="UP000284660">
    <property type="component" value="Unassembled WGS sequence"/>
</dbReference>
<dbReference type="Proteomes" id="UP000441358">
    <property type="component" value="Unassembled WGS sequence"/>
</dbReference>
<dbReference type="PROSITE" id="PS51257">
    <property type="entry name" value="PROKAR_LIPOPROTEIN"/>
    <property type="match status" value="1"/>
</dbReference>
<evidence type="ECO:0000313" key="9">
    <source>
        <dbReference type="Proteomes" id="UP000284660"/>
    </source>
</evidence>
<dbReference type="DNASU" id="5308666"/>
<evidence type="ECO:0000256" key="3">
    <source>
        <dbReference type="ARBA" id="ARBA00022729"/>
    </source>
</evidence>
<gene>
    <name evidence="8" type="ORF">DW782_18360</name>
    <name evidence="7" type="ORF">GKD66_04635</name>
</gene>